<dbReference type="RefSeq" id="WP_172355748.1">
    <property type="nucleotide sequence ID" value="NZ_CP053661.1"/>
</dbReference>
<dbReference type="SUPFAM" id="SSF55073">
    <property type="entry name" value="Nucleotide cyclase"/>
    <property type="match status" value="1"/>
</dbReference>
<dbReference type="Proteomes" id="UP000505210">
    <property type="component" value="Chromosome"/>
</dbReference>
<organism evidence="3 4">
    <name type="scientific">Thermoleptolyngbya sichuanensis A183</name>
    <dbReference type="NCBI Taxonomy" id="2737172"/>
    <lineage>
        <taxon>Bacteria</taxon>
        <taxon>Bacillati</taxon>
        <taxon>Cyanobacteriota</taxon>
        <taxon>Cyanophyceae</taxon>
        <taxon>Oculatellales</taxon>
        <taxon>Oculatellaceae</taxon>
        <taxon>Thermoleptolyngbya</taxon>
        <taxon>Thermoleptolyngbya sichuanensis</taxon>
    </lineage>
</organism>
<dbReference type="SMART" id="SM00044">
    <property type="entry name" value="CYCc"/>
    <property type="match status" value="1"/>
</dbReference>
<dbReference type="AlphaFoldDB" id="A0A6M8BEN7"/>
<feature type="domain" description="Guanylate cyclase" evidence="2">
    <location>
        <begin position="248"/>
        <end position="367"/>
    </location>
</feature>
<keyword evidence="4" id="KW-1185">Reference proteome</keyword>
<evidence type="ECO:0000259" key="2">
    <source>
        <dbReference type="PROSITE" id="PS50125"/>
    </source>
</evidence>
<dbReference type="Pfam" id="PF00211">
    <property type="entry name" value="Guanylate_cyc"/>
    <property type="match status" value="1"/>
</dbReference>
<name>A0A6M8BEN7_9CYAN</name>
<dbReference type="KEGG" id="theu:HPC62_11400"/>
<dbReference type="PANTHER" id="PTHR43081:SF1">
    <property type="entry name" value="ADENYLATE CYCLASE, TERMINAL-DIFFERENTIATION SPECIFIC"/>
    <property type="match status" value="1"/>
</dbReference>
<sequence>MSTISILGQLNRSLGLSKSGMTDFLAEFLGNSGHFLILKSLSDITLDGWQSYFSSPAEYLLIFAMCIQTAYLSRANASRIFGNLIGVSIYTLVDLPYDGLIAFFQEPSHTVFWIFSISISLLEGIYCFDPIKMERWIIPLKSIFRMLMLLSFYSVVRLSESQNYFNFNRWLFFQELTGKRSHLFLMGGMLVVGLLLGIRQLQVTVQERQLKQTNSLLNRLARWGMGNYAVNAFIADRNGLSFEERERAILFMDIRGFTSWCEQNQPQVVAEALNQYYQQIEPVAVSFNPLRISFTADEVMAIYRTPEQAVSAALAMQNVAKVVLSPYGLGAGCAVHYGSVIEGLFGGDDVRTYTVIGDVVNTAKRLESSTAAGDITISDAVYKRLHGQISVKTRSDLALKLKGKMQSVKTWVLLE</sequence>
<gene>
    <name evidence="3" type="ORF">HPC62_11400</name>
</gene>
<dbReference type="PANTHER" id="PTHR43081">
    <property type="entry name" value="ADENYLATE CYCLASE, TERMINAL-DIFFERENTIATION SPECIFIC-RELATED"/>
    <property type="match status" value="1"/>
</dbReference>
<comment type="similarity">
    <text evidence="1">Belongs to the adenylyl cyclase class-3 family.</text>
</comment>
<evidence type="ECO:0000256" key="1">
    <source>
        <dbReference type="ARBA" id="ARBA00005381"/>
    </source>
</evidence>
<dbReference type="InterPro" id="IPR050697">
    <property type="entry name" value="Adenylyl/Guanylyl_Cyclase_3/4"/>
</dbReference>
<dbReference type="GO" id="GO:0006171">
    <property type="term" value="P:cAMP biosynthetic process"/>
    <property type="evidence" value="ECO:0007669"/>
    <property type="project" value="TreeGrafter"/>
</dbReference>
<dbReference type="Gene3D" id="3.30.70.1230">
    <property type="entry name" value="Nucleotide cyclase"/>
    <property type="match status" value="1"/>
</dbReference>
<dbReference type="GO" id="GO:0004016">
    <property type="term" value="F:adenylate cyclase activity"/>
    <property type="evidence" value="ECO:0007669"/>
    <property type="project" value="UniProtKB-ARBA"/>
</dbReference>
<reference evidence="3 4" key="1">
    <citation type="submission" date="2020-05" db="EMBL/GenBank/DDBJ databases">
        <title>Complete genome sequence of of a novel Thermoleptolyngbya strain isolated from hot springs of Ganzi, Sichuan China.</title>
        <authorList>
            <person name="Tang J."/>
            <person name="Daroch M."/>
            <person name="Li L."/>
            <person name="Waleron K."/>
            <person name="Waleron M."/>
            <person name="Waleron M."/>
        </authorList>
    </citation>
    <scope>NUCLEOTIDE SEQUENCE [LARGE SCALE GENOMIC DNA]</scope>
    <source>
        <strain evidence="3 4">PKUAC-SCTA183</strain>
    </source>
</reference>
<protein>
    <submittedName>
        <fullName evidence="3">Adenylate/guanylate cyclase domain-containing protein</fullName>
    </submittedName>
</protein>
<proteinExistence type="inferred from homology"/>
<dbReference type="EMBL" id="CP053661">
    <property type="protein sequence ID" value="QKD82706.1"/>
    <property type="molecule type" value="Genomic_DNA"/>
</dbReference>
<dbReference type="InterPro" id="IPR029787">
    <property type="entry name" value="Nucleotide_cyclase"/>
</dbReference>
<dbReference type="PROSITE" id="PS50125">
    <property type="entry name" value="GUANYLATE_CYCLASE_2"/>
    <property type="match status" value="1"/>
</dbReference>
<evidence type="ECO:0000313" key="4">
    <source>
        <dbReference type="Proteomes" id="UP000505210"/>
    </source>
</evidence>
<evidence type="ECO:0000313" key="3">
    <source>
        <dbReference type="EMBL" id="QKD82706.1"/>
    </source>
</evidence>
<dbReference type="CDD" id="cd07302">
    <property type="entry name" value="CHD"/>
    <property type="match status" value="1"/>
</dbReference>
<dbReference type="GO" id="GO:0035556">
    <property type="term" value="P:intracellular signal transduction"/>
    <property type="evidence" value="ECO:0007669"/>
    <property type="project" value="InterPro"/>
</dbReference>
<dbReference type="InterPro" id="IPR001054">
    <property type="entry name" value="A/G_cyclase"/>
</dbReference>
<accession>A0A6M8BEN7</accession>